<evidence type="ECO:0000256" key="1">
    <source>
        <dbReference type="SAM" id="MobiDB-lite"/>
    </source>
</evidence>
<organism evidence="2 3">
    <name type="scientific">Drosophila navojoa</name>
    <name type="common">Fruit fly</name>
    <dbReference type="NCBI Taxonomy" id="7232"/>
    <lineage>
        <taxon>Eukaryota</taxon>
        <taxon>Metazoa</taxon>
        <taxon>Ecdysozoa</taxon>
        <taxon>Arthropoda</taxon>
        <taxon>Hexapoda</taxon>
        <taxon>Insecta</taxon>
        <taxon>Pterygota</taxon>
        <taxon>Neoptera</taxon>
        <taxon>Endopterygota</taxon>
        <taxon>Diptera</taxon>
        <taxon>Brachycera</taxon>
        <taxon>Muscomorpha</taxon>
        <taxon>Ephydroidea</taxon>
        <taxon>Drosophilidae</taxon>
        <taxon>Drosophila</taxon>
    </lineage>
</organism>
<evidence type="ECO:0000313" key="3">
    <source>
        <dbReference type="Proteomes" id="UP000295192"/>
    </source>
</evidence>
<reference evidence="2 3" key="1">
    <citation type="journal article" date="2019" name="J. Hered.">
        <title>An Improved Genome Assembly for Drosophila navojoa, the Basal Species in the mojavensis Cluster.</title>
        <authorList>
            <person name="Vanderlinde T."/>
            <person name="Dupim E.G."/>
            <person name="Nazario-Yepiz N.O."/>
            <person name="Carvalho A.B."/>
        </authorList>
    </citation>
    <scope>NUCLEOTIDE SEQUENCE [LARGE SCALE GENOMIC DNA]</scope>
    <source>
        <strain evidence="2">Navoj_Jal97</strain>
        <tissue evidence="2">Whole organism</tissue>
    </source>
</reference>
<evidence type="ECO:0000313" key="2">
    <source>
        <dbReference type="EMBL" id="TDG43277.1"/>
    </source>
</evidence>
<dbReference type="Proteomes" id="UP000295192">
    <property type="component" value="Unassembled WGS sequence"/>
</dbReference>
<accession>A0A484B314</accession>
<name>A0A484B314_DRONA</name>
<sequence>MDMDMDTDTDMNRDMDTDTDTDTDAAHEPGHSGLLVMCSIFRILHREGDGWNERLSDCCEQQMCYCCCRQLPVASCHLPAANYQLPATS</sequence>
<proteinExistence type="predicted"/>
<comment type="caution">
    <text evidence="2">The sequence shown here is derived from an EMBL/GenBank/DDBJ whole genome shotgun (WGS) entry which is preliminary data.</text>
</comment>
<dbReference type="AlphaFoldDB" id="A0A484B314"/>
<gene>
    <name evidence="2" type="ORF">AWZ03_010303</name>
</gene>
<feature type="region of interest" description="Disordered" evidence="1">
    <location>
        <begin position="1"/>
        <end position="30"/>
    </location>
</feature>
<dbReference type="EMBL" id="LSRL02000165">
    <property type="protein sequence ID" value="TDG43277.1"/>
    <property type="molecule type" value="Genomic_DNA"/>
</dbReference>
<keyword evidence="3" id="KW-1185">Reference proteome</keyword>
<protein>
    <submittedName>
        <fullName evidence="2">Uncharacterized protein</fullName>
    </submittedName>
</protein>